<organism evidence="2 3">
    <name type="scientific">Friedmanniella luteola</name>
    <dbReference type="NCBI Taxonomy" id="546871"/>
    <lineage>
        <taxon>Bacteria</taxon>
        <taxon>Bacillati</taxon>
        <taxon>Actinomycetota</taxon>
        <taxon>Actinomycetes</taxon>
        <taxon>Propionibacteriales</taxon>
        <taxon>Nocardioidaceae</taxon>
        <taxon>Friedmanniella</taxon>
    </lineage>
</organism>
<keyword evidence="3" id="KW-1185">Reference proteome</keyword>
<dbReference type="OrthoDB" id="9800988at2"/>
<reference evidence="2 3" key="1">
    <citation type="submission" date="2016-10" db="EMBL/GenBank/DDBJ databases">
        <authorList>
            <person name="de Groot N.N."/>
        </authorList>
    </citation>
    <scope>NUCLEOTIDE SEQUENCE [LARGE SCALE GENOMIC DNA]</scope>
    <source>
        <strain evidence="2 3">DSM 21741</strain>
    </source>
</reference>
<gene>
    <name evidence="2" type="ORF">SAMN04488543_1112</name>
</gene>
<feature type="domain" description="AB hydrolase-1" evidence="1">
    <location>
        <begin position="27"/>
        <end position="262"/>
    </location>
</feature>
<dbReference type="InterPro" id="IPR000073">
    <property type="entry name" value="AB_hydrolase_1"/>
</dbReference>
<dbReference type="SUPFAM" id="SSF53474">
    <property type="entry name" value="alpha/beta-Hydrolases"/>
    <property type="match status" value="1"/>
</dbReference>
<evidence type="ECO:0000313" key="3">
    <source>
        <dbReference type="Proteomes" id="UP000199092"/>
    </source>
</evidence>
<accession>A0A1H1PLA3</accession>
<dbReference type="AlphaFoldDB" id="A0A1H1PLA3"/>
<proteinExistence type="predicted"/>
<dbReference type="PANTHER" id="PTHR43433">
    <property type="entry name" value="HYDROLASE, ALPHA/BETA FOLD FAMILY PROTEIN"/>
    <property type="match status" value="1"/>
</dbReference>
<dbReference type="Proteomes" id="UP000199092">
    <property type="component" value="Chromosome I"/>
</dbReference>
<evidence type="ECO:0000259" key="1">
    <source>
        <dbReference type="Pfam" id="PF00561"/>
    </source>
</evidence>
<evidence type="ECO:0000313" key="2">
    <source>
        <dbReference type="EMBL" id="SDS11884.1"/>
    </source>
</evidence>
<dbReference type="RefSeq" id="WP_091410926.1">
    <property type="nucleotide sequence ID" value="NZ_LT629749.1"/>
</dbReference>
<dbReference type="PANTHER" id="PTHR43433:SF5">
    <property type="entry name" value="AB HYDROLASE-1 DOMAIN-CONTAINING PROTEIN"/>
    <property type="match status" value="1"/>
</dbReference>
<dbReference type="PRINTS" id="PR00111">
    <property type="entry name" value="ABHYDROLASE"/>
</dbReference>
<dbReference type="EMBL" id="LT629749">
    <property type="protein sequence ID" value="SDS11884.1"/>
    <property type="molecule type" value="Genomic_DNA"/>
</dbReference>
<name>A0A1H1PLA3_9ACTN</name>
<dbReference type="Pfam" id="PF00561">
    <property type="entry name" value="Abhydrolase_1"/>
    <property type="match status" value="1"/>
</dbReference>
<dbReference type="GO" id="GO:0003824">
    <property type="term" value="F:catalytic activity"/>
    <property type="evidence" value="ECO:0007669"/>
    <property type="project" value="UniProtKB-ARBA"/>
</dbReference>
<protein>
    <submittedName>
        <fullName evidence="2">Pimeloyl-ACP methyl ester carboxylesterase</fullName>
    </submittedName>
</protein>
<dbReference type="Gene3D" id="3.40.50.1820">
    <property type="entry name" value="alpha/beta hydrolase"/>
    <property type="match status" value="1"/>
</dbReference>
<dbReference type="InterPro" id="IPR029058">
    <property type="entry name" value="AB_hydrolase_fold"/>
</dbReference>
<dbReference type="InterPro" id="IPR050471">
    <property type="entry name" value="AB_hydrolase"/>
</dbReference>
<dbReference type="STRING" id="546871.SAMN04488543_1112"/>
<sequence length="276" mass="28432">MSTEHEVDGPDGYRLRVRDAGGPDGAPVVLWQHGSPHSGALVPPLVEACAAAGLRLVSYARPGYGGSTGRPGRDVAAAAADVTAVLDALRVEHAGVVGSSGGGPHSLACAALLPDRVTAAVCLASPAPYDGTDAWFAGMASDDALRAAVEGRAARVALVGREDFDPAVFTATDWAALEGRWATLGADAGAAGEAWPDGLVDDDVALVTPWGFRPGQVEVPVLLVHGGADRMIPVDHAHRLLAACPRAELWLRPRDGHVSVLDALPVALAWLTPQLR</sequence>